<proteinExistence type="predicted"/>
<comment type="caution">
    <text evidence="1">The sequence shown here is derived from an EMBL/GenBank/DDBJ whole genome shotgun (WGS) entry which is preliminary data.</text>
</comment>
<keyword evidence="2" id="KW-1185">Reference proteome</keyword>
<name>A0ABR1KI23_9PEZI</name>
<accession>A0ABR1KI23</accession>
<dbReference type="EMBL" id="JBBPHU010000007">
    <property type="protein sequence ID" value="KAK7515386.1"/>
    <property type="molecule type" value="Genomic_DNA"/>
</dbReference>
<evidence type="ECO:0000313" key="2">
    <source>
        <dbReference type="Proteomes" id="UP001363622"/>
    </source>
</evidence>
<reference evidence="1 2" key="1">
    <citation type="submission" date="2024-04" db="EMBL/GenBank/DDBJ databases">
        <title>Phyllosticta paracitricarpa is synonymous to the EU quarantine fungus P. citricarpa based on phylogenomic analyses.</title>
        <authorList>
            <consortium name="Lawrence Berkeley National Laboratory"/>
            <person name="Van Ingen-Buijs V.A."/>
            <person name="Van Westerhoven A.C."/>
            <person name="Haridas S."/>
            <person name="Skiadas P."/>
            <person name="Martin F."/>
            <person name="Groenewald J.Z."/>
            <person name="Crous P.W."/>
            <person name="Seidl M.F."/>
        </authorList>
    </citation>
    <scope>NUCLEOTIDE SEQUENCE [LARGE SCALE GENOMIC DNA]</scope>
    <source>
        <strain evidence="1 2">CBS 123371</strain>
    </source>
</reference>
<organism evidence="1 2">
    <name type="scientific">Phyllosticta citriasiana</name>
    <dbReference type="NCBI Taxonomy" id="595635"/>
    <lineage>
        <taxon>Eukaryota</taxon>
        <taxon>Fungi</taxon>
        <taxon>Dikarya</taxon>
        <taxon>Ascomycota</taxon>
        <taxon>Pezizomycotina</taxon>
        <taxon>Dothideomycetes</taxon>
        <taxon>Dothideomycetes incertae sedis</taxon>
        <taxon>Botryosphaeriales</taxon>
        <taxon>Phyllostictaceae</taxon>
        <taxon>Phyllosticta</taxon>
    </lineage>
</organism>
<protein>
    <submittedName>
        <fullName evidence="1">Uncharacterized protein</fullName>
    </submittedName>
</protein>
<dbReference type="Proteomes" id="UP001363622">
    <property type="component" value="Unassembled WGS sequence"/>
</dbReference>
<sequence>MLVWMLFEPVQSPSSLYQFPPLLDMACTASLRRLRFSLAAIAQTSTKLQRNQWSQSLERRLAESQKLGRLAEHGVFHVCSEAHSWISHNQGMLGNRYRGRILGFPVWSKGLDMSPDLANPDGSLSNATKSFRLAGLSVASSLNGRALDPDSFVSLDESVWRWNISFSDGQLAAAERRPCHWRARLPVFFCASFSVRLSEKRLQTSAERACVEMIDWYTSLRSEQRAVAQTHA</sequence>
<evidence type="ECO:0000313" key="1">
    <source>
        <dbReference type="EMBL" id="KAK7515386.1"/>
    </source>
</evidence>
<gene>
    <name evidence="1" type="ORF">IWZ03DRAFT_379345</name>
</gene>